<name>F2L9J3_BURGS</name>
<dbReference type="HOGENOM" id="CLU_1881799_0_0_4"/>
<keyword evidence="4" id="KW-1185">Reference proteome</keyword>
<evidence type="ECO:0000259" key="2">
    <source>
        <dbReference type="Pfam" id="PF09851"/>
    </source>
</evidence>
<keyword evidence="1" id="KW-1133">Transmembrane helix</keyword>
<dbReference type="STRING" id="999541.bgla_1g10730"/>
<dbReference type="AlphaFoldDB" id="F2L9J3"/>
<dbReference type="eggNOG" id="ENOG5033B3T">
    <property type="taxonomic scope" value="Bacteria"/>
</dbReference>
<dbReference type="KEGG" id="bgd:bgla_1g10730"/>
<feature type="domain" description="SHOCT" evidence="2">
    <location>
        <begin position="5"/>
        <end position="32"/>
    </location>
</feature>
<evidence type="ECO:0000256" key="1">
    <source>
        <dbReference type="SAM" id="Phobius"/>
    </source>
</evidence>
<keyword evidence="1" id="KW-0472">Membrane</keyword>
<gene>
    <name evidence="3" type="ordered locus">bgla_1g10730</name>
</gene>
<sequence length="135" mass="15487">MSTTAELERLAALREQGLLSDEEFEHAKRLILRQASDRESEQPRATSRPPEKSNFWRIVRWVIGIAAVLFIVMLIVGSNYANSPEGRAKLESKASIERCWAEQARKSLDPSSQRMMARMCEILESQYRDKYGTNP</sequence>
<reference evidence="3 4" key="1">
    <citation type="journal article" date="2011" name="J. Bacteriol.">
        <title>Complete genome sequence of Burkholderia gladioli BSR3.</title>
        <authorList>
            <person name="Seo Y.S."/>
            <person name="Lim J."/>
            <person name="Choi B.S."/>
            <person name="Kim H."/>
            <person name="Goo E."/>
            <person name="Lee B."/>
            <person name="Lim J.S."/>
            <person name="Choi I.Y."/>
            <person name="Moon J.S."/>
            <person name="Kim J."/>
            <person name="Hwang I."/>
        </authorList>
    </citation>
    <scope>NUCLEOTIDE SEQUENCE [LARGE SCALE GENOMIC DNA]</scope>
    <source>
        <strain evidence="3 4">BSR3</strain>
    </source>
</reference>
<organism evidence="3 4">
    <name type="scientific">Burkholderia gladioli (strain BSR3)</name>
    <dbReference type="NCBI Taxonomy" id="999541"/>
    <lineage>
        <taxon>Bacteria</taxon>
        <taxon>Pseudomonadati</taxon>
        <taxon>Pseudomonadota</taxon>
        <taxon>Betaproteobacteria</taxon>
        <taxon>Burkholderiales</taxon>
        <taxon>Burkholderiaceae</taxon>
        <taxon>Burkholderia</taxon>
    </lineage>
</organism>
<evidence type="ECO:0000313" key="4">
    <source>
        <dbReference type="Proteomes" id="UP000008316"/>
    </source>
</evidence>
<feature type="transmembrane region" description="Helical" evidence="1">
    <location>
        <begin position="58"/>
        <end position="81"/>
    </location>
</feature>
<dbReference type="EMBL" id="CP002599">
    <property type="protein sequence ID" value="AEA59756.1"/>
    <property type="molecule type" value="Genomic_DNA"/>
</dbReference>
<proteinExistence type="predicted"/>
<keyword evidence="1" id="KW-0812">Transmembrane</keyword>
<dbReference type="Pfam" id="PF09851">
    <property type="entry name" value="SHOCT"/>
    <property type="match status" value="1"/>
</dbReference>
<evidence type="ECO:0000313" key="3">
    <source>
        <dbReference type="EMBL" id="AEA59756.1"/>
    </source>
</evidence>
<protein>
    <recommendedName>
        <fullName evidence="2">SHOCT domain-containing protein</fullName>
    </recommendedName>
</protein>
<dbReference type="Proteomes" id="UP000008316">
    <property type="component" value="Chromosome 1"/>
</dbReference>
<accession>F2L9J3</accession>
<dbReference type="InterPro" id="IPR018649">
    <property type="entry name" value="SHOCT"/>
</dbReference>